<dbReference type="EMBL" id="BAAAHD010000001">
    <property type="protein sequence ID" value="GAA0543482.1"/>
    <property type="molecule type" value="Genomic_DNA"/>
</dbReference>
<dbReference type="AlphaFoldDB" id="A0A7W7I7G9"/>
<comment type="similarity">
    <text evidence="6">Belongs to the ABC-2 integral membrane protein family.</text>
</comment>
<evidence type="ECO:0000256" key="3">
    <source>
        <dbReference type="ARBA" id="ARBA00022989"/>
    </source>
</evidence>
<comment type="caution">
    <text evidence="9">The sequence shown here is derived from an EMBL/GenBank/DDBJ whole genome shotgun (WGS) entry which is preliminary data.</text>
</comment>
<keyword evidence="6" id="KW-0813">Transport</keyword>
<feature type="transmembrane region" description="Helical" evidence="6">
    <location>
        <begin position="117"/>
        <end position="144"/>
    </location>
</feature>
<feature type="transmembrane region" description="Helical" evidence="6">
    <location>
        <begin position="181"/>
        <end position="201"/>
    </location>
</feature>
<evidence type="ECO:0000313" key="9">
    <source>
        <dbReference type="EMBL" id="MBB4771794.1"/>
    </source>
</evidence>
<dbReference type="InterPro" id="IPR047817">
    <property type="entry name" value="ABC2_TM_bact-type"/>
</dbReference>
<sequence length="281" mass="29226">MTAAASPLPGTGGLAGELAALQAIWHRDMLHYSRDRVKIVVTLIQPVLMVAFLGGALATLLPASPGGADYRTFLFPGMLVMTVQAPAISAGASLVADRQMGFLRELIVAPVRRETLLVGRCLGGATIATCQGALLLPLAAIAGLPYKPAMLALLLAELAVVALAMTAFGVLLAVTISNAETFYAVMGILTTPIVFLSGAMFPVGGLPGWLASAVIVNPVSYAVDALRRTITAHLAVPASDPLFDGPRWGGWQPPVILELAGLALGGIIMLVWAARRFSRPD</sequence>
<reference evidence="8 11" key="1">
    <citation type="journal article" date="2019" name="Int. J. Syst. Evol. Microbiol.">
        <title>The Global Catalogue of Microorganisms (GCM) 10K type strain sequencing project: providing services to taxonomists for standard genome sequencing and annotation.</title>
        <authorList>
            <consortium name="The Broad Institute Genomics Platform"/>
            <consortium name="The Broad Institute Genome Sequencing Center for Infectious Disease"/>
            <person name="Wu L."/>
            <person name="Ma J."/>
        </authorList>
    </citation>
    <scope>NUCLEOTIDE SEQUENCE [LARGE SCALE GENOMIC DNA]</scope>
    <source>
        <strain evidence="8 11">JCM 10667</strain>
    </source>
</reference>
<comment type="subcellular location">
    <subcellularLocation>
        <location evidence="6">Cell membrane</location>
        <topology evidence="6">Multi-pass membrane protein</topology>
    </subcellularLocation>
    <subcellularLocation>
        <location evidence="1">Membrane</location>
        <topology evidence="1">Multi-pass membrane protein</topology>
    </subcellularLocation>
</comment>
<feature type="domain" description="ABC transmembrane type-2" evidence="7">
    <location>
        <begin position="37"/>
        <end position="280"/>
    </location>
</feature>
<organism evidence="9 10">
    <name type="scientific">Actinomadura livida</name>
    <dbReference type="NCBI Taxonomy" id="79909"/>
    <lineage>
        <taxon>Bacteria</taxon>
        <taxon>Bacillati</taxon>
        <taxon>Actinomycetota</taxon>
        <taxon>Actinomycetes</taxon>
        <taxon>Streptosporangiales</taxon>
        <taxon>Thermomonosporaceae</taxon>
        <taxon>Actinomadura</taxon>
    </lineage>
</organism>
<protein>
    <recommendedName>
        <fullName evidence="6">Transport permease protein</fullName>
    </recommendedName>
</protein>
<dbReference type="RefSeq" id="WP_184878585.1">
    <property type="nucleotide sequence ID" value="NZ_BAAAHD010000001.1"/>
</dbReference>
<gene>
    <name evidence="9" type="ORF">F4557_000212</name>
    <name evidence="8" type="ORF">GCM10009546_01920</name>
</gene>
<evidence type="ECO:0000256" key="2">
    <source>
        <dbReference type="ARBA" id="ARBA00022692"/>
    </source>
</evidence>
<evidence type="ECO:0000259" key="7">
    <source>
        <dbReference type="PROSITE" id="PS51012"/>
    </source>
</evidence>
<evidence type="ECO:0000256" key="1">
    <source>
        <dbReference type="ARBA" id="ARBA00004141"/>
    </source>
</evidence>
<dbReference type="InterPro" id="IPR051784">
    <property type="entry name" value="Nod_factor_ABC_transporter"/>
</dbReference>
<keyword evidence="4 6" id="KW-0472">Membrane</keyword>
<dbReference type="PRINTS" id="PR00164">
    <property type="entry name" value="ABC2TRNSPORT"/>
</dbReference>
<dbReference type="Proteomes" id="UP000549343">
    <property type="component" value="Unassembled WGS sequence"/>
</dbReference>
<dbReference type="Pfam" id="PF01061">
    <property type="entry name" value="ABC2_membrane"/>
    <property type="match status" value="1"/>
</dbReference>
<evidence type="ECO:0000256" key="5">
    <source>
        <dbReference type="ARBA" id="ARBA00023251"/>
    </source>
</evidence>
<dbReference type="EMBL" id="JACHMV010000001">
    <property type="protein sequence ID" value="MBB4771794.1"/>
    <property type="molecule type" value="Genomic_DNA"/>
</dbReference>
<proteinExistence type="inferred from homology"/>
<evidence type="ECO:0000256" key="4">
    <source>
        <dbReference type="ARBA" id="ARBA00023136"/>
    </source>
</evidence>
<evidence type="ECO:0000313" key="10">
    <source>
        <dbReference type="Proteomes" id="UP000549343"/>
    </source>
</evidence>
<dbReference type="PROSITE" id="PS51012">
    <property type="entry name" value="ABC_TM2"/>
    <property type="match status" value="1"/>
</dbReference>
<dbReference type="PIRSF" id="PIRSF006648">
    <property type="entry name" value="DrrB"/>
    <property type="match status" value="1"/>
</dbReference>
<dbReference type="Proteomes" id="UP001501427">
    <property type="component" value="Unassembled WGS sequence"/>
</dbReference>
<keyword evidence="11" id="KW-1185">Reference proteome</keyword>
<feature type="transmembrane region" description="Helical" evidence="6">
    <location>
        <begin position="73"/>
        <end position="96"/>
    </location>
</feature>
<dbReference type="InterPro" id="IPR013525">
    <property type="entry name" value="ABC2_TM"/>
</dbReference>
<feature type="transmembrane region" description="Helical" evidence="6">
    <location>
        <begin position="150"/>
        <end position="174"/>
    </location>
</feature>
<keyword evidence="2 6" id="KW-0812">Transmembrane</keyword>
<feature type="transmembrane region" description="Helical" evidence="6">
    <location>
        <begin position="39"/>
        <end position="61"/>
    </location>
</feature>
<dbReference type="PANTHER" id="PTHR43229:SF3">
    <property type="entry name" value="ABC-TYPE MULTIDRUG TRANSPORT SYSTEM, PERMEASE COMPONENT"/>
    <property type="match status" value="1"/>
</dbReference>
<dbReference type="GO" id="GO:0046677">
    <property type="term" value="P:response to antibiotic"/>
    <property type="evidence" value="ECO:0007669"/>
    <property type="project" value="UniProtKB-KW"/>
</dbReference>
<reference evidence="9 10" key="2">
    <citation type="submission" date="2020-08" db="EMBL/GenBank/DDBJ databases">
        <title>Sequencing the genomes of 1000 actinobacteria strains.</title>
        <authorList>
            <person name="Klenk H.-P."/>
        </authorList>
    </citation>
    <scope>NUCLEOTIDE SEQUENCE [LARGE SCALE GENOMIC DNA]</scope>
    <source>
        <strain evidence="9 10">DSM 44772</strain>
    </source>
</reference>
<dbReference type="InterPro" id="IPR000412">
    <property type="entry name" value="ABC_2_transport"/>
</dbReference>
<accession>A0A7W7I7G9</accession>
<dbReference type="GO" id="GO:0043190">
    <property type="term" value="C:ATP-binding cassette (ABC) transporter complex"/>
    <property type="evidence" value="ECO:0007669"/>
    <property type="project" value="InterPro"/>
</dbReference>
<dbReference type="PANTHER" id="PTHR43229">
    <property type="entry name" value="NODULATION PROTEIN J"/>
    <property type="match status" value="1"/>
</dbReference>
<feature type="transmembrane region" description="Helical" evidence="6">
    <location>
        <begin position="255"/>
        <end position="274"/>
    </location>
</feature>
<keyword evidence="6" id="KW-1003">Cell membrane</keyword>
<name>A0A7W7I7G9_9ACTN</name>
<reference evidence="8" key="3">
    <citation type="submission" date="2023-12" db="EMBL/GenBank/DDBJ databases">
        <authorList>
            <person name="Sun Q."/>
            <person name="Inoue M."/>
        </authorList>
    </citation>
    <scope>NUCLEOTIDE SEQUENCE</scope>
    <source>
        <strain evidence="8">JCM 10667</strain>
    </source>
</reference>
<keyword evidence="3 6" id="KW-1133">Transmembrane helix</keyword>
<dbReference type="GO" id="GO:0140359">
    <property type="term" value="F:ABC-type transporter activity"/>
    <property type="evidence" value="ECO:0007669"/>
    <property type="project" value="InterPro"/>
</dbReference>
<evidence type="ECO:0000313" key="11">
    <source>
        <dbReference type="Proteomes" id="UP001501427"/>
    </source>
</evidence>
<evidence type="ECO:0000313" key="8">
    <source>
        <dbReference type="EMBL" id="GAA0543482.1"/>
    </source>
</evidence>
<evidence type="ECO:0000256" key="6">
    <source>
        <dbReference type="RuleBase" id="RU361157"/>
    </source>
</evidence>
<keyword evidence="5" id="KW-0046">Antibiotic resistance</keyword>